<feature type="compositionally biased region" description="Basic and acidic residues" evidence="1">
    <location>
        <begin position="1"/>
        <end position="14"/>
    </location>
</feature>
<comment type="caution">
    <text evidence="2">The sequence shown here is derived from an EMBL/GenBank/DDBJ whole genome shotgun (WGS) entry which is preliminary data.</text>
</comment>
<dbReference type="AlphaFoldDB" id="A0AAD9URR9"/>
<keyword evidence="3" id="KW-1185">Reference proteome</keyword>
<accession>A0AAD9URR9</accession>
<evidence type="ECO:0000313" key="2">
    <source>
        <dbReference type="EMBL" id="KAK2547292.1"/>
    </source>
</evidence>
<name>A0AAD9URR9_ACRCE</name>
<evidence type="ECO:0000256" key="1">
    <source>
        <dbReference type="SAM" id="MobiDB-lite"/>
    </source>
</evidence>
<dbReference type="Proteomes" id="UP001249851">
    <property type="component" value="Unassembled WGS sequence"/>
</dbReference>
<gene>
    <name evidence="2" type="ORF">P5673_032820</name>
</gene>
<feature type="compositionally biased region" description="Basic residues" evidence="1">
    <location>
        <begin position="20"/>
        <end position="33"/>
    </location>
</feature>
<organism evidence="2 3">
    <name type="scientific">Acropora cervicornis</name>
    <name type="common">Staghorn coral</name>
    <dbReference type="NCBI Taxonomy" id="6130"/>
    <lineage>
        <taxon>Eukaryota</taxon>
        <taxon>Metazoa</taxon>
        <taxon>Cnidaria</taxon>
        <taxon>Anthozoa</taxon>
        <taxon>Hexacorallia</taxon>
        <taxon>Scleractinia</taxon>
        <taxon>Astrocoeniina</taxon>
        <taxon>Acroporidae</taxon>
        <taxon>Acropora</taxon>
    </lineage>
</organism>
<feature type="compositionally biased region" description="Polar residues" evidence="1">
    <location>
        <begin position="45"/>
        <end position="55"/>
    </location>
</feature>
<sequence>KEEKGNPRQQREHLNSGLGRKVKEKNTHTHTHTHPPPGERKDSDFQLTSTAGRWL</sequence>
<protein>
    <submittedName>
        <fullName evidence="2">Uncharacterized protein</fullName>
    </submittedName>
</protein>
<reference evidence="2" key="1">
    <citation type="journal article" date="2023" name="G3 (Bethesda)">
        <title>Whole genome assembly and annotation of the endangered Caribbean coral Acropora cervicornis.</title>
        <authorList>
            <person name="Selwyn J.D."/>
            <person name="Vollmer S.V."/>
        </authorList>
    </citation>
    <scope>NUCLEOTIDE SEQUENCE</scope>
    <source>
        <strain evidence="2">K2</strain>
    </source>
</reference>
<dbReference type="EMBL" id="JARQWQ010000194">
    <property type="protein sequence ID" value="KAK2547292.1"/>
    <property type="molecule type" value="Genomic_DNA"/>
</dbReference>
<proteinExistence type="predicted"/>
<feature type="region of interest" description="Disordered" evidence="1">
    <location>
        <begin position="1"/>
        <end position="55"/>
    </location>
</feature>
<reference evidence="2" key="2">
    <citation type="journal article" date="2023" name="Science">
        <title>Genomic signatures of disease resistance in endangered staghorn corals.</title>
        <authorList>
            <person name="Vollmer S.V."/>
            <person name="Selwyn J.D."/>
            <person name="Despard B.A."/>
            <person name="Roesel C.L."/>
        </authorList>
    </citation>
    <scope>NUCLEOTIDE SEQUENCE</scope>
    <source>
        <strain evidence="2">K2</strain>
    </source>
</reference>
<evidence type="ECO:0000313" key="3">
    <source>
        <dbReference type="Proteomes" id="UP001249851"/>
    </source>
</evidence>
<feature type="non-terminal residue" evidence="2">
    <location>
        <position position="1"/>
    </location>
</feature>